<dbReference type="RefSeq" id="WP_203888504.1">
    <property type="nucleotide sequence ID" value="NZ_BOOH01000001.1"/>
</dbReference>
<name>A0A8J3W2Y9_9ACTN</name>
<keyword evidence="2" id="KW-1185">Reference proteome</keyword>
<organism evidence="1 2">
    <name type="scientific">Planobispora longispora</name>
    <dbReference type="NCBI Taxonomy" id="28887"/>
    <lineage>
        <taxon>Bacteria</taxon>
        <taxon>Bacillati</taxon>
        <taxon>Actinomycetota</taxon>
        <taxon>Actinomycetes</taxon>
        <taxon>Streptosporangiales</taxon>
        <taxon>Streptosporangiaceae</taxon>
        <taxon>Planobispora</taxon>
    </lineage>
</organism>
<reference evidence="1 2" key="1">
    <citation type="submission" date="2021-01" db="EMBL/GenBank/DDBJ databases">
        <title>Whole genome shotgun sequence of Planobispora longispora NBRC 13918.</title>
        <authorList>
            <person name="Komaki H."/>
            <person name="Tamura T."/>
        </authorList>
    </citation>
    <scope>NUCLEOTIDE SEQUENCE [LARGE SCALE GENOMIC DNA]</scope>
    <source>
        <strain evidence="1 2">NBRC 13918</strain>
    </source>
</reference>
<evidence type="ECO:0008006" key="3">
    <source>
        <dbReference type="Google" id="ProtNLM"/>
    </source>
</evidence>
<proteinExistence type="predicted"/>
<evidence type="ECO:0000313" key="1">
    <source>
        <dbReference type="EMBL" id="GIH73760.1"/>
    </source>
</evidence>
<dbReference type="EMBL" id="BOOH01000001">
    <property type="protein sequence ID" value="GIH73760.1"/>
    <property type="molecule type" value="Genomic_DNA"/>
</dbReference>
<evidence type="ECO:0000313" key="2">
    <source>
        <dbReference type="Proteomes" id="UP000616724"/>
    </source>
</evidence>
<dbReference type="AlphaFoldDB" id="A0A8J3W2Y9"/>
<dbReference type="Proteomes" id="UP000616724">
    <property type="component" value="Unassembled WGS sequence"/>
</dbReference>
<comment type="caution">
    <text evidence="1">The sequence shown here is derived from an EMBL/GenBank/DDBJ whole genome shotgun (WGS) entry which is preliminary data.</text>
</comment>
<protein>
    <recommendedName>
        <fullName evidence="3">CU044_5270 family protein</fullName>
    </recommendedName>
</protein>
<dbReference type="InterPro" id="IPR047789">
    <property type="entry name" value="CU044_5270-like"/>
</dbReference>
<accession>A0A8J3W2Y9</accession>
<gene>
    <name evidence="1" type="ORF">Plo01_01890</name>
</gene>
<dbReference type="NCBIfam" id="NF038083">
    <property type="entry name" value="CU044_5270_fam"/>
    <property type="match status" value="1"/>
</dbReference>
<sequence>MKSDIAALRELIGPHDPAAAVHGDPSVRRATLSTVFAASPGPDGTPPSQLTAVLATRNGPRSPVLARRMLISGLATAAAATVVAVLSSLDRAAPAHAATPAPLAYAGAGGRPVREALLEIAERAARLPDDTGAGRYLYTRTRGWHLGSAVNGRSVRSAVVPVVTERWTAPDAPGRVRTVTSSPEFPSEESLAAWAAEGRPGLRPQVSDETLDLRPRWNPDDLAPDPEALGAALGWGGPPEAGEAELLMTIADLYREQPVRPAVRGAALRLLSGLTGLRYEGTVTDRAGRAGVAVSLDSDHGGLPNRHTLIFDGRTGVLLGEERTLTVTAGELDVPVPSVISYTLFMDAGRSNSPTPR</sequence>